<comment type="caution">
    <text evidence="2">The sequence shown here is derived from an EMBL/GenBank/DDBJ whole genome shotgun (WGS) entry which is preliminary data.</text>
</comment>
<keyword evidence="3" id="KW-1185">Reference proteome</keyword>
<dbReference type="AlphaFoldDB" id="A0A5B0MIK7"/>
<organism evidence="2 3">
    <name type="scientific">Puccinia graminis f. sp. tritici</name>
    <dbReference type="NCBI Taxonomy" id="56615"/>
    <lineage>
        <taxon>Eukaryota</taxon>
        <taxon>Fungi</taxon>
        <taxon>Dikarya</taxon>
        <taxon>Basidiomycota</taxon>
        <taxon>Pucciniomycotina</taxon>
        <taxon>Pucciniomycetes</taxon>
        <taxon>Pucciniales</taxon>
        <taxon>Pucciniaceae</taxon>
        <taxon>Puccinia</taxon>
    </lineage>
</organism>
<feature type="compositionally biased region" description="Low complexity" evidence="1">
    <location>
        <begin position="37"/>
        <end position="46"/>
    </location>
</feature>
<protein>
    <submittedName>
        <fullName evidence="2">Uncharacterized protein</fullName>
    </submittedName>
</protein>
<accession>A0A5B0MIK7</accession>
<gene>
    <name evidence="2" type="ORF">PGT21_009414</name>
</gene>
<dbReference type="EMBL" id="VSWC01000145">
    <property type="protein sequence ID" value="KAA1076501.1"/>
    <property type="molecule type" value="Genomic_DNA"/>
</dbReference>
<dbReference type="Proteomes" id="UP000324748">
    <property type="component" value="Unassembled WGS sequence"/>
</dbReference>
<sequence>MATAWVTSCARDPPNQDSSSPGQLPVDQPSVANYYHSASSPASSSSIKKRRTTHPSCYRYFG</sequence>
<evidence type="ECO:0000313" key="3">
    <source>
        <dbReference type="Proteomes" id="UP000324748"/>
    </source>
</evidence>
<evidence type="ECO:0000313" key="2">
    <source>
        <dbReference type="EMBL" id="KAA1076501.1"/>
    </source>
</evidence>
<evidence type="ECO:0000256" key="1">
    <source>
        <dbReference type="SAM" id="MobiDB-lite"/>
    </source>
</evidence>
<reference evidence="2 3" key="1">
    <citation type="submission" date="2019-05" db="EMBL/GenBank/DDBJ databases">
        <title>Emergence of the Ug99 lineage of the wheat stem rust pathogen through somatic hybridization.</title>
        <authorList>
            <person name="Li F."/>
            <person name="Upadhyaya N.M."/>
            <person name="Sperschneider J."/>
            <person name="Matny O."/>
            <person name="Nguyen-Phuc H."/>
            <person name="Mago R."/>
            <person name="Raley C."/>
            <person name="Miller M.E."/>
            <person name="Silverstein K.A.T."/>
            <person name="Henningsen E."/>
            <person name="Hirsch C.D."/>
            <person name="Visser B."/>
            <person name="Pretorius Z.A."/>
            <person name="Steffenson B.J."/>
            <person name="Schwessinger B."/>
            <person name="Dodds P.N."/>
            <person name="Figueroa M."/>
        </authorList>
    </citation>
    <scope>NUCLEOTIDE SEQUENCE [LARGE SCALE GENOMIC DNA]</scope>
    <source>
        <strain evidence="2">21-0</strain>
    </source>
</reference>
<feature type="region of interest" description="Disordered" evidence="1">
    <location>
        <begin position="1"/>
        <end position="62"/>
    </location>
</feature>
<name>A0A5B0MIK7_PUCGR</name>
<proteinExistence type="predicted"/>